<evidence type="ECO:0000313" key="1">
    <source>
        <dbReference type="EMBL" id="SOD98375.1"/>
    </source>
</evidence>
<proteinExistence type="predicted"/>
<keyword evidence="2" id="KW-1185">Reference proteome</keyword>
<name>A0A286GS25_9BACT</name>
<gene>
    <name evidence="1" type="ORF">SAMN06269250_6053</name>
</gene>
<dbReference type="AlphaFoldDB" id="A0A286GS25"/>
<organism evidence="1 2">
    <name type="scientific">Spirosoma fluviale</name>
    <dbReference type="NCBI Taxonomy" id="1597977"/>
    <lineage>
        <taxon>Bacteria</taxon>
        <taxon>Pseudomonadati</taxon>
        <taxon>Bacteroidota</taxon>
        <taxon>Cytophagia</taxon>
        <taxon>Cytophagales</taxon>
        <taxon>Cytophagaceae</taxon>
        <taxon>Spirosoma</taxon>
    </lineage>
</organism>
<evidence type="ECO:0000313" key="2">
    <source>
        <dbReference type="Proteomes" id="UP000219452"/>
    </source>
</evidence>
<sequence>MRVSSFDTPAVLRPFRQIATDGSQLSNEQTSISMKNLWACGLLLASLTSCTKNEAVKPAENPITTLLSEQAPALTLVQIRGNSFREMGVVFSSAVAGKLTQVGSQLPDAGIYAVTIWDFDSGQLLQQKTVEQEVPDKLTLIDTDVMPLTINKKYVISINNKSGVRPQGAFTQAFKKSGGNILPDTKGSITLHGSRYSSSSIATFPTTTLNQFSLLNGVPEFTFIPD</sequence>
<dbReference type="Proteomes" id="UP000219452">
    <property type="component" value="Unassembled WGS sequence"/>
</dbReference>
<dbReference type="EMBL" id="OCNH01000008">
    <property type="protein sequence ID" value="SOD98375.1"/>
    <property type="molecule type" value="Genomic_DNA"/>
</dbReference>
<reference evidence="2" key="1">
    <citation type="submission" date="2017-09" db="EMBL/GenBank/DDBJ databases">
        <authorList>
            <person name="Varghese N."/>
            <person name="Submissions S."/>
        </authorList>
    </citation>
    <scope>NUCLEOTIDE SEQUENCE [LARGE SCALE GENOMIC DNA]</scope>
    <source>
        <strain evidence="2">DSM 29961</strain>
    </source>
</reference>
<accession>A0A286GS25</accession>
<protein>
    <submittedName>
        <fullName evidence="1">Uncharacterized protein</fullName>
    </submittedName>
</protein>